<name>A0ABW5JDH3_9BACT</name>
<dbReference type="PROSITE" id="PS51257">
    <property type="entry name" value="PROKAR_LIPOPROTEIN"/>
    <property type="match status" value="1"/>
</dbReference>
<dbReference type="InterPro" id="IPR027367">
    <property type="entry name" value="Gly-zipper_YMGG"/>
</dbReference>
<feature type="domain" description="YMGG-like Gly-zipper" evidence="2">
    <location>
        <begin position="114"/>
        <end position="154"/>
    </location>
</feature>
<accession>A0ABW5JDH3</accession>
<feature type="transmembrane region" description="Helical" evidence="1">
    <location>
        <begin position="138"/>
        <end position="157"/>
    </location>
</feature>
<evidence type="ECO:0000256" key="1">
    <source>
        <dbReference type="SAM" id="Phobius"/>
    </source>
</evidence>
<reference evidence="4" key="1">
    <citation type="journal article" date="2019" name="Int. J. Syst. Evol. Microbiol.">
        <title>The Global Catalogue of Microorganisms (GCM) 10K type strain sequencing project: providing services to taxonomists for standard genome sequencing and annotation.</title>
        <authorList>
            <consortium name="The Broad Institute Genomics Platform"/>
            <consortium name="The Broad Institute Genome Sequencing Center for Infectious Disease"/>
            <person name="Wu L."/>
            <person name="Ma J."/>
        </authorList>
    </citation>
    <scope>NUCLEOTIDE SEQUENCE [LARGE SCALE GENOMIC DNA]</scope>
    <source>
        <strain evidence="4">KCTC 52344</strain>
    </source>
</reference>
<evidence type="ECO:0000313" key="4">
    <source>
        <dbReference type="Proteomes" id="UP001597510"/>
    </source>
</evidence>
<proteinExistence type="predicted"/>
<keyword evidence="1" id="KW-1133">Transmembrane helix</keyword>
<protein>
    <submittedName>
        <fullName evidence="3">YMGG-like glycine zipper-containing protein</fullName>
    </submittedName>
</protein>
<sequence length="174" mass="17995">MKNVIIIASVVAATMGCNNKENTKQEIQAARQAAIDSVNRVVEIERVKQATIDSMNLAREEAKIAEAEKATTRTKETVVYRDGGYASAGNGGTYTPVSYGSTAPAKKKMSTPLKGALIGAGVGALTGVAIAKDKKGKGALIGAGVGAGAGALTGVIVDKQKQKKQAQAQPRIYY</sequence>
<gene>
    <name evidence="3" type="ORF">ACFSR2_24750</name>
</gene>
<feature type="transmembrane region" description="Helical" evidence="1">
    <location>
        <begin position="115"/>
        <end position="132"/>
    </location>
</feature>
<dbReference type="RefSeq" id="WP_340239977.1">
    <property type="nucleotide sequence ID" value="NZ_JBBEWC010000017.1"/>
</dbReference>
<keyword evidence="1" id="KW-0472">Membrane</keyword>
<organism evidence="3 4">
    <name type="scientific">Emticicia soli</name>
    <dbReference type="NCBI Taxonomy" id="2027878"/>
    <lineage>
        <taxon>Bacteria</taxon>
        <taxon>Pseudomonadati</taxon>
        <taxon>Bacteroidota</taxon>
        <taxon>Cytophagia</taxon>
        <taxon>Cytophagales</taxon>
        <taxon>Leadbetterellaceae</taxon>
        <taxon>Emticicia</taxon>
    </lineage>
</organism>
<dbReference type="Proteomes" id="UP001597510">
    <property type="component" value="Unassembled WGS sequence"/>
</dbReference>
<dbReference type="Pfam" id="PF13441">
    <property type="entry name" value="Gly-zipper_YMGG"/>
    <property type="match status" value="1"/>
</dbReference>
<evidence type="ECO:0000313" key="3">
    <source>
        <dbReference type="EMBL" id="MFD2524129.1"/>
    </source>
</evidence>
<evidence type="ECO:0000259" key="2">
    <source>
        <dbReference type="Pfam" id="PF13441"/>
    </source>
</evidence>
<keyword evidence="4" id="KW-1185">Reference proteome</keyword>
<keyword evidence="1" id="KW-0812">Transmembrane</keyword>
<comment type="caution">
    <text evidence="3">The sequence shown here is derived from an EMBL/GenBank/DDBJ whole genome shotgun (WGS) entry which is preliminary data.</text>
</comment>
<dbReference type="EMBL" id="JBHULC010000043">
    <property type="protein sequence ID" value="MFD2524129.1"/>
    <property type="molecule type" value="Genomic_DNA"/>
</dbReference>